<dbReference type="PANTHER" id="PTHR42939">
    <property type="entry name" value="ABC TRANSPORTER ATP-BINDING PROTEIN ALBC-RELATED"/>
    <property type="match status" value="1"/>
</dbReference>
<dbReference type="SUPFAM" id="SSF52540">
    <property type="entry name" value="P-loop containing nucleoside triphosphate hydrolases"/>
    <property type="match status" value="1"/>
</dbReference>
<keyword evidence="1" id="KW-0813">Transport</keyword>
<gene>
    <name evidence="5" type="ORF">DYE49_04130</name>
</gene>
<reference evidence="5 6" key="1">
    <citation type="submission" date="2018-08" db="EMBL/GenBank/DDBJ databases">
        <title>The first complete genome of Treponema rectale (CHPAT), a commensal spirochete of the bovine rectum.</title>
        <authorList>
            <person name="Staton G.J."/>
            <person name="Clegg S.R."/>
            <person name="Carter S.D."/>
            <person name="Radford A.D."/>
            <person name="Darby A."/>
            <person name="Hall N."/>
            <person name="Birtles R.J."/>
            <person name="Evans N.J."/>
        </authorList>
    </citation>
    <scope>NUCLEOTIDE SEQUENCE [LARGE SCALE GENOMIC DNA]</scope>
    <source>
        <strain evidence="5 6">CHPA</strain>
    </source>
</reference>
<feature type="domain" description="ABC transporter" evidence="4">
    <location>
        <begin position="18"/>
        <end position="52"/>
    </location>
</feature>
<evidence type="ECO:0000256" key="2">
    <source>
        <dbReference type="ARBA" id="ARBA00022741"/>
    </source>
</evidence>
<evidence type="ECO:0000256" key="1">
    <source>
        <dbReference type="ARBA" id="ARBA00022448"/>
    </source>
</evidence>
<name>A0A7M1XJI8_9SPIR</name>
<dbReference type="Pfam" id="PF00005">
    <property type="entry name" value="ABC_tran"/>
    <property type="match status" value="1"/>
</dbReference>
<dbReference type="InterPro" id="IPR051782">
    <property type="entry name" value="ABC_Transporter_VariousFunc"/>
</dbReference>
<dbReference type="Gene3D" id="3.40.50.300">
    <property type="entry name" value="P-loop containing nucleotide triphosphate hydrolases"/>
    <property type="match status" value="1"/>
</dbReference>
<dbReference type="AlphaFoldDB" id="A0A7M1XJI8"/>
<proteinExistence type="predicted"/>
<dbReference type="GO" id="GO:0016887">
    <property type="term" value="F:ATP hydrolysis activity"/>
    <property type="evidence" value="ECO:0007669"/>
    <property type="project" value="InterPro"/>
</dbReference>
<keyword evidence="3 5" id="KW-0067">ATP-binding</keyword>
<evidence type="ECO:0000256" key="3">
    <source>
        <dbReference type="ARBA" id="ARBA00022840"/>
    </source>
</evidence>
<dbReference type="InterPro" id="IPR003439">
    <property type="entry name" value="ABC_transporter-like_ATP-bd"/>
</dbReference>
<protein>
    <submittedName>
        <fullName evidence="5">ATP-binding cassette domain-containing protein</fullName>
    </submittedName>
</protein>
<sequence length="62" mass="7015">MGTLEIRNLYKHYDSFDLKDVSFEVKPGKITGFIGRNGAGKTTTLKSISIDLHVRATQRFEL</sequence>
<dbReference type="GO" id="GO:0005524">
    <property type="term" value="F:ATP binding"/>
    <property type="evidence" value="ECO:0007669"/>
    <property type="project" value="UniProtKB-KW"/>
</dbReference>
<dbReference type="PANTHER" id="PTHR42939:SF1">
    <property type="entry name" value="ABC TRANSPORTER ATP-BINDING PROTEIN ALBC-RELATED"/>
    <property type="match status" value="1"/>
</dbReference>
<dbReference type="Proteomes" id="UP000593591">
    <property type="component" value="Chromosome"/>
</dbReference>
<dbReference type="InterPro" id="IPR027417">
    <property type="entry name" value="P-loop_NTPase"/>
</dbReference>
<evidence type="ECO:0000313" key="6">
    <source>
        <dbReference type="Proteomes" id="UP000593591"/>
    </source>
</evidence>
<dbReference type="KEGG" id="trc:DYE49_04130"/>
<evidence type="ECO:0000259" key="4">
    <source>
        <dbReference type="Pfam" id="PF00005"/>
    </source>
</evidence>
<accession>A0A7M1XJI8</accession>
<evidence type="ECO:0000313" key="5">
    <source>
        <dbReference type="EMBL" id="QOS39693.1"/>
    </source>
</evidence>
<keyword evidence="2" id="KW-0547">Nucleotide-binding</keyword>
<dbReference type="EMBL" id="CP031517">
    <property type="protein sequence ID" value="QOS39693.1"/>
    <property type="molecule type" value="Genomic_DNA"/>
</dbReference>
<organism evidence="5 6">
    <name type="scientific">Treponema rectale</name>
    <dbReference type="NCBI Taxonomy" id="744512"/>
    <lineage>
        <taxon>Bacteria</taxon>
        <taxon>Pseudomonadati</taxon>
        <taxon>Spirochaetota</taxon>
        <taxon>Spirochaetia</taxon>
        <taxon>Spirochaetales</taxon>
        <taxon>Treponemataceae</taxon>
        <taxon>Treponema</taxon>
    </lineage>
</organism>